<dbReference type="OrthoDB" id="3242664at2"/>
<organism evidence="2 3">
    <name type="scientific">Terrilactibacillus tamarindi</name>
    <dbReference type="NCBI Taxonomy" id="2599694"/>
    <lineage>
        <taxon>Bacteria</taxon>
        <taxon>Bacillati</taxon>
        <taxon>Bacillota</taxon>
        <taxon>Bacilli</taxon>
        <taxon>Bacillales</taxon>
        <taxon>Bacillaceae</taxon>
        <taxon>Terrilactibacillus</taxon>
    </lineage>
</organism>
<dbReference type="GO" id="GO:0003676">
    <property type="term" value="F:nucleic acid binding"/>
    <property type="evidence" value="ECO:0007669"/>
    <property type="project" value="InterPro"/>
</dbReference>
<keyword evidence="3" id="KW-1185">Reference proteome</keyword>
<reference evidence="2 3" key="1">
    <citation type="submission" date="2019-11" db="EMBL/GenBank/DDBJ databases">
        <title>Terrilactibacillus tamarindus sp. nov. BCM23-1 isolated from bark of Tamarindus indica.</title>
        <authorList>
            <person name="Kingkaew E."/>
            <person name="Tanasupawat S."/>
        </authorList>
    </citation>
    <scope>NUCLEOTIDE SEQUENCE [LARGE SCALE GENOMIC DNA]</scope>
    <source>
        <strain evidence="2 3">BCM23-1</strain>
    </source>
</reference>
<dbReference type="Gene3D" id="3.40.1350.10">
    <property type="match status" value="1"/>
</dbReference>
<comment type="caution">
    <text evidence="2">The sequence shown here is derived from an EMBL/GenBank/DDBJ whole genome shotgun (WGS) entry which is preliminary data.</text>
</comment>
<dbReference type="InterPro" id="IPR046914">
    <property type="entry name" value="ABC-3C_CTD6"/>
</dbReference>
<accession>A0A6N8CQU7</accession>
<dbReference type="RefSeq" id="WP_155218692.1">
    <property type="nucleotide sequence ID" value="NZ_WNHB01000012.1"/>
</dbReference>
<gene>
    <name evidence="2" type="ORF">GMB86_08505</name>
</gene>
<evidence type="ECO:0000313" key="2">
    <source>
        <dbReference type="EMBL" id="MTT32050.1"/>
    </source>
</evidence>
<dbReference type="EMBL" id="WNHB01000012">
    <property type="protein sequence ID" value="MTT32050.1"/>
    <property type="molecule type" value="Genomic_DNA"/>
</dbReference>
<name>A0A6N8CQU7_9BACI</name>
<feature type="domain" description="ABC-three component systems C-terminal" evidence="1">
    <location>
        <begin position="238"/>
        <end position="369"/>
    </location>
</feature>
<protein>
    <recommendedName>
        <fullName evidence="1">ABC-three component systems C-terminal domain-containing protein</fullName>
    </recommendedName>
</protein>
<sequence>MSEITELDLLDLKEPEYDYQVTNYQLIMGAVIPPIEKLRSLSDKQFEDCINEWAIGYLRKKYNKVYKCGGAGDMGRDVIGYYNYGEDKEKLIWDNYQCKHYKSPLGAADIWIEIGKLCYFTYVKKYTLPNKYYFVCPQSVSRSLHDLLNDKKELKKLFIENWDTHCKSKITKRKVIELDSSLLKHISELDFNIFTYLDPYELIEQHRQTQYFAFRFGGGLHKPRPKSQLPPESLAKKEIVYTKKLFEAYQDSTGEDIKTESDLINYRSLHKHFKRQRIHFYEAESLMRFERDTIPPNINAFEELKDEVYYSVVDTYENNFNDGFERVKAVTDKARAISVTSSNPLSSVLTKNDQHGICHHLSNDERLDWVNIDDK</sequence>
<proteinExistence type="predicted"/>
<dbReference type="AlphaFoldDB" id="A0A6N8CQU7"/>
<evidence type="ECO:0000259" key="1">
    <source>
        <dbReference type="Pfam" id="PF20282"/>
    </source>
</evidence>
<dbReference type="Pfam" id="PF20282">
    <property type="entry name" value="CTD6"/>
    <property type="match status" value="1"/>
</dbReference>
<dbReference type="Proteomes" id="UP000440978">
    <property type="component" value="Unassembled WGS sequence"/>
</dbReference>
<dbReference type="InterPro" id="IPR011856">
    <property type="entry name" value="tRNA_endonuc-like_dom_sf"/>
</dbReference>
<evidence type="ECO:0000313" key="3">
    <source>
        <dbReference type="Proteomes" id="UP000440978"/>
    </source>
</evidence>